<reference evidence="1" key="1">
    <citation type="submission" date="2023-03" db="EMBL/GenBank/DDBJ databases">
        <title>Chromosome-level genomes of two armyworms, Mythimna separata and Mythimna loreyi, provide insights into the biosynthesis and reception of sex pheromones.</title>
        <authorList>
            <person name="Zhao H."/>
        </authorList>
    </citation>
    <scope>NUCLEOTIDE SEQUENCE</scope>
    <source>
        <strain evidence="1">BeijingLab</strain>
    </source>
</reference>
<sequence length="746" mass="80952">MARIIQVLFPLLALFLADAQHLHIPFLDNIPGLHHPHQPTANGPKENQVAHNAGFNGYNTWFQHFGNPDAHQFSSESHEIDKSFEDYDPYFHGDPYFQGFGWNHMPGINNVFNLPKPGHNAHKHQPPHSQDPKEKSKEVHTESPNSPKIEDNSKEGPPVDKKPIEQDKGPKLTEVNTPDEQNKFDDSKIIDIKNSSDLLPPKTNKIKKEDDKGEKDDKQVDMDKKKDFLLVGQGNNPNNVYLLHENNPNPNTVVTPNGNQPGNNIIYIPYNPGQSNNQVYQLVNGQPNIQMAPDKLSVPNTNLNTGTQNPGYVTVYSNGQLIQIPGVVVNSVPNNAPLQNGNQVQGQNYIIANADPSNTQTVQAVQNPGSNIIYAAIPNQPSSVPAYIQIPNCMNVMSNACNSGGFVQSPVQGVNNGISNNGLPSNVVVYQANPVSPNSYVQPNMVANQGQGTITVAIPNNQNVQYQAAVQIPANSGSNVYSQPIVSNLGQGQNVPNQGGMTNTQNMLISTVQVPIDSSSNGYNQPAPTNPGQNVLNQGEKQQIPYQPNQNIQYQTAVLMPVNSGTNGYIQPVLSNPAPVTSAPIQGITINNQNTPQAGIEIPIPSGYGHPLITNPIVDVESRGDVSSNQNAVLPTVPVNGNSNDQGTKTNVNTPSNTEVISQESDTTQPLATSSIVLDSNNLASLGAQPAIMIADFKDKADEEKGEKKNSSKEKKEKKDKGKKKDKKPKDDDKPKVSEPFTNKKK</sequence>
<comment type="caution">
    <text evidence="1">The sequence shown here is derived from an EMBL/GenBank/DDBJ whole genome shotgun (WGS) entry which is preliminary data.</text>
</comment>
<gene>
    <name evidence="1" type="ORF">PYW08_007950</name>
</gene>
<keyword evidence="2" id="KW-1185">Reference proteome</keyword>
<accession>A0ACC2QAK4</accession>
<proteinExistence type="predicted"/>
<evidence type="ECO:0000313" key="2">
    <source>
        <dbReference type="Proteomes" id="UP001231649"/>
    </source>
</evidence>
<protein>
    <submittedName>
        <fullName evidence="1">Uncharacterized protein</fullName>
    </submittedName>
</protein>
<name>A0ACC2QAK4_9NEOP</name>
<organism evidence="1 2">
    <name type="scientific">Mythimna loreyi</name>
    <dbReference type="NCBI Taxonomy" id="667449"/>
    <lineage>
        <taxon>Eukaryota</taxon>
        <taxon>Metazoa</taxon>
        <taxon>Ecdysozoa</taxon>
        <taxon>Arthropoda</taxon>
        <taxon>Hexapoda</taxon>
        <taxon>Insecta</taxon>
        <taxon>Pterygota</taxon>
        <taxon>Neoptera</taxon>
        <taxon>Endopterygota</taxon>
        <taxon>Lepidoptera</taxon>
        <taxon>Glossata</taxon>
        <taxon>Ditrysia</taxon>
        <taxon>Noctuoidea</taxon>
        <taxon>Noctuidae</taxon>
        <taxon>Noctuinae</taxon>
        <taxon>Hadenini</taxon>
        <taxon>Mythimna</taxon>
    </lineage>
</organism>
<dbReference type="Proteomes" id="UP001231649">
    <property type="component" value="Chromosome 21"/>
</dbReference>
<dbReference type="EMBL" id="CM056797">
    <property type="protein sequence ID" value="KAJ8712646.1"/>
    <property type="molecule type" value="Genomic_DNA"/>
</dbReference>
<evidence type="ECO:0000313" key="1">
    <source>
        <dbReference type="EMBL" id="KAJ8712646.1"/>
    </source>
</evidence>